<accession>A0A2P1EMT2</accession>
<reference evidence="2" key="1">
    <citation type="submission" date="2018-01" db="EMBL/GenBank/DDBJ databases">
        <title>Testimony of 'menage a trois' revealed by the proteome of Megavirus virophage.</title>
        <authorList>
            <person name="Jeudy S."/>
            <person name="Bertaux L."/>
            <person name="Alempic J.-M."/>
            <person name="Lartigue A."/>
            <person name="Legendre M."/>
            <person name="Philippe N."/>
            <person name="Beucher L."/>
            <person name="Biondi E."/>
            <person name="Juul S."/>
            <person name="Turner D."/>
            <person name="Coute Y."/>
            <person name="Claverie J.-M."/>
            <person name="Abergel C."/>
        </authorList>
    </citation>
    <scope>NUCLEOTIDE SEQUENCE [LARGE SCALE GENOMIC DNA]</scope>
</reference>
<sequence length="281" mass="32972">MSSTHLALEMAERLFEELVASGFNNIVKPKSNTDNFPVLDLYNLVHVMTANTLSFGLEQIIDLHAFVMRRLAEFNCPCRLNLQMKQYFIEFWKAGRLVYEPYFCYNYRVKDLSQVYPFVIEWILSRDSLSLDFDKESFKKTSAMISRLTHSLIKVGYKNVKFVKFCKNCRDRNTCSCDKSSFQYLDLKKLVFVLTDGGNIGHEDLTKLYTFLYDQIQVIDPRWQIWFSNRSIKVPSTVFTKGNFEKAVINGHAYRLEDLALVSHVVCLFIEKHKPNIWFLE</sequence>
<dbReference type="EMBL" id="MG807320">
    <property type="protein sequence ID" value="AVL95214.1"/>
    <property type="molecule type" value="Genomic_DNA"/>
</dbReference>
<organism evidence="1 2">
    <name type="scientific">Moumouvirus australiensis</name>
    <dbReference type="NCBI Taxonomy" id="2109587"/>
    <lineage>
        <taxon>Viruses</taxon>
        <taxon>Varidnaviria</taxon>
        <taxon>Bamfordvirae</taxon>
        <taxon>Nucleocytoviricota</taxon>
        <taxon>Megaviricetes</taxon>
        <taxon>Imitervirales</taxon>
        <taxon>Mimiviridae</taxon>
        <taxon>Megamimivirinae</taxon>
        <taxon>Moumouvirus</taxon>
        <taxon>Moumouvirus australiense</taxon>
    </lineage>
</organism>
<proteinExistence type="predicted"/>
<gene>
    <name evidence="1" type="ORF">mc_827</name>
</gene>
<keyword evidence="2" id="KW-1185">Reference proteome</keyword>
<evidence type="ECO:0000313" key="2">
    <source>
        <dbReference type="Proteomes" id="UP000289600"/>
    </source>
</evidence>
<protein>
    <submittedName>
        <fullName evidence="1">Uncharacterized protein</fullName>
    </submittedName>
</protein>
<name>A0A2P1EMT2_9VIRU</name>
<evidence type="ECO:0000313" key="1">
    <source>
        <dbReference type="EMBL" id="AVL95214.1"/>
    </source>
</evidence>
<dbReference type="Proteomes" id="UP000289600">
    <property type="component" value="Segment"/>
</dbReference>